<proteinExistence type="predicted"/>
<dbReference type="WBParaSite" id="SSTP_0000599900.1">
    <property type="protein sequence ID" value="SSTP_0000599900.1"/>
    <property type="gene ID" value="SSTP_0000599900"/>
</dbReference>
<keyword evidence="2" id="KW-0812">Transmembrane</keyword>
<dbReference type="Pfam" id="PF05739">
    <property type="entry name" value="SNARE"/>
    <property type="match status" value="1"/>
</dbReference>
<dbReference type="PROSITE" id="PS50192">
    <property type="entry name" value="T_SNARE"/>
    <property type="match status" value="1"/>
</dbReference>
<dbReference type="SMART" id="SM00397">
    <property type="entry name" value="t_SNARE"/>
    <property type="match status" value="1"/>
</dbReference>
<protein>
    <submittedName>
        <fullName evidence="5 6">t-SNARE coiled-coil homology domain-containing protein</fullName>
    </submittedName>
</protein>
<evidence type="ECO:0000313" key="5">
    <source>
        <dbReference type="WBParaSite" id="SSTP_0000599900.1"/>
    </source>
</evidence>
<evidence type="ECO:0000256" key="2">
    <source>
        <dbReference type="SAM" id="Phobius"/>
    </source>
</evidence>
<dbReference type="GO" id="GO:0000149">
    <property type="term" value="F:SNARE binding"/>
    <property type="evidence" value="ECO:0007669"/>
    <property type="project" value="TreeGrafter"/>
</dbReference>
<keyword evidence="2" id="KW-1133">Transmembrane helix</keyword>
<dbReference type="GO" id="GO:0048278">
    <property type="term" value="P:vesicle docking"/>
    <property type="evidence" value="ECO:0007669"/>
    <property type="project" value="TreeGrafter"/>
</dbReference>
<evidence type="ECO:0000256" key="1">
    <source>
        <dbReference type="SAM" id="Coils"/>
    </source>
</evidence>
<dbReference type="GO" id="GO:0031201">
    <property type="term" value="C:SNARE complex"/>
    <property type="evidence" value="ECO:0007669"/>
    <property type="project" value="TreeGrafter"/>
</dbReference>
<dbReference type="GO" id="GO:0008021">
    <property type="term" value="C:synaptic vesicle"/>
    <property type="evidence" value="ECO:0007669"/>
    <property type="project" value="TreeGrafter"/>
</dbReference>
<feature type="transmembrane region" description="Helical" evidence="2">
    <location>
        <begin position="230"/>
        <end position="249"/>
    </location>
</feature>
<feature type="coiled-coil region" evidence="1">
    <location>
        <begin position="135"/>
        <end position="162"/>
    </location>
</feature>
<accession>A0A0K0E915</accession>
<organism evidence="5">
    <name type="scientific">Strongyloides stercoralis</name>
    <name type="common">Threadworm</name>
    <dbReference type="NCBI Taxonomy" id="6248"/>
    <lineage>
        <taxon>Eukaryota</taxon>
        <taxon>Metazoa</taxon>
        <taxon>Ecdysozoa</taxon>
        <taxon>Nematoda</taxon>
        <taxon>Chromadorea</taxon>
        <taxon>Rhabditida</taxon>
        <taxon>Tylenchina</taxon>
        <taxon>Panagrolaimomorpha</taxon>
        <taxon>Strongyloidoidea</taxon>
        <taxon>Strongyloididae</taxon>
        <taxon>Strongyloides</taxon>
    </lineage>
</organism>
<dbReference type="PANTHER" id="PTHR19957">
    <property type="entry name" value="SYNTAXIN"/>
    <property type="match status" value="1"/>
</dbReference>
<dbReference type="AlphaFoldDB" id="A0A0K0E915"/>
<evidence type="ECO:0000259" key="3">
    <source>
        <dbReference type="PROSITE" id="PS50192"/>
    </source>
</evidence>
<dbReference type="Gene3D" id="1.20.5.110">
    <property type="match status" value="1"/>
</dbReference>
<sequence>MLNMIEIVENFENETNEAFNKLGILKEEMTIGDKMGVDISDKKKDYDNCLDYIISEYNVLLFHRNNLSYKERLDFDRRTQNIKNKINFFKLATGSSFVEQKNNLSYNPFVEGGESIENEGSQMYKEAKLKELMMIAQEKKAIAEAQRQLESDVRDLNDIMEDLHKIVHSQNEMVDSIEHNIEQSVVQVEKGSEEIKKAVKAKNKKVPLIAAAVGGIACGGPAGMAVGTSAGVVAAITGAVTGLLGGKWLTKKVTKND</sequence>
<reference evidence="5" key="1">
    <citation type="submission" date="2015-08" db="UniProtKB">
        <authorList>
            <consortium name="WormBaseParasite"/>
        </authorList>
    </citation>
    <scope>IDENTIFICATION</scope>
</reference>
<dbReference type="WBParaSite" id="TCONS_00002899.p1">
    <property type="protein sequence ID" value="TCONS_00002899.p1"/>
    <property type="gene ID" value="XLOC_002692"/>
</dbReference>
<dbReference type="InterPro" id="IPR000727">
    <property type="entry name" value="T_SNARE_dom"/>
</dbReference>
<dbReference type="SUPFAM" id="SSF58038">
    <property type="entry name" value="SNARE fusion complex"/>
    <property type="match status" value="1"/>
</dbReference>
<dbReference type="GO" id="GO:0005484">
    <property type="term" value="F:SNAP receptor activity"/>
    <property type="evidence" value="ECO:0007669"/>
    <property type="project" value="TreeGrafter"/>
</dbReference>
<evidence type="ECO:0000313" key="6">
    <source>
        <dbReference type="WBParaSite" id="TCONS_00002899.p1"/>
    </source>
</evidence>
<dbReference type="STRING" id="6248.A0A0K0E915"/>
<keyword evidence="4" id="KW-1185">Reference proteome</keyword>
<dbReference type="Proteomes" id="UP000035681">
    <property type="component" value="Unplaced"/>
</dbReference>
<dbReference type="InterPro" id="IPR045242">
    <property type="entry name" value="Syntaxin"/>
</dbReference>
<dbReference type="PANTHER" id="PTHR19957:SF417">
    <property type="entry name" value="T-SNARE COILED-COIL HOMOLOGY DOMAIN-CONTAINING PROTEIN"/>
    <property type="match status" value="1"/>
</dbReference>
<feature type="transmembrane region" description="Helical" evidence="2">
    <location>
        <begin position="206"/>
        <end position="224"/>
    </location>
</feature>
<feature type="domain" description="T-SNARE coiled-coil homology" evidence="3">
    <location>
        <begin position="136"/>
        <end position="198"/>
    </location>
</feature>
<keyword evidence="2" id="KW-0472">Membrane</keyword>
<name>A0A0K0E915_STRER</name>
<dbReference type="GO" id="GO:0006886">
    <property type="term" value="P:intracellular protein transport"/>
    <property type="evidence" value="ECO:0007669"/>
    <property type="project" value="TreeGrafter"/>
</dbReference>
<evidence type="ECO:0000313" key="4">
    <source>
        <dbReference type="Proteomes" id="UP000035681"/>
    </source>
</evidence>
<keyword evidence="1" id="KW-0175">Coiled coil</keyword>
<dbReference type="GO" id="GO:0006906">
    <property type="term" value="P:vesicle fusion"/>
    <property type="evidence" value="ECO:0007669"/>
    <property type="project" value="TreeGrafter"/>
</dbReference>